<protein>
    <submittedName>
        <fullName evidence="3">Uncharacterized protein</fullName>
    </submittedName>
</protein>
<proteinExistence type="predicted"/>
<reference evidence="3 4" key="2">
    <citation type="journal article" date="2016" name="Genome Announc.">
        <title>Draft Genome Sequence of Erythromycin- and Oxytetracycline-Sensitive Nocardia seriolae Strain U-1 (NBRC 110359).</title>
        <authorList>
            <person name="Imajoh M."/>
            <person name="Sukeda M."/>
            <person name="Shimizu M."/>
            <person name="Yamane J."/>
            <person name="Ohnishi K."/>
            <person name="Oshima S."/>
        </authorList>
    </citation>
    <scope>NUCLEOTIDE SEQUENCE [LARGE SCALE GENOMIC DNA]</scope>
    <source>
        <strain evidence="3 4">U-1</strain>
    </source>
</reference>
<evidence type="ECO:0000256" key="1">
    <source>
        <dbReference type="SAM" id="MobiDB-lite"/>
    </source>
</evidence>
<evidence type="ECO:0000313" key="4">
    <source>
        <dbReference type="Proteomes" id="UP000037179"/>
    </source>
</evidence>
<sequence length="108" mass="12082">MLHSGRNDWLFRTPPEHQRGDPATVRETQRIYFDPSTPPDVYVQPGAGHGIAHEPNGADGFDAVLTWLAERGFDRRPRSRGRAQIGLTSETSQRLPFLSSVTRSRLAS</sequence>
<feature type="compositionally biased region" description="Polar residues" evidence="1">
    <location>
        <begin position="86"/>
        <end position="108"/>
    </location>
</feature>
<dbReference type="EMBL" id="BBYQ01000010">
    <property type="protein sequence ID" value="GAP26863.1"/>
    <property type="molecule type" value="Genomic_DNA"/>
</dbReference>
<dbReference type="KEGG" id="nsr:NS506_01328"/>
<feature type="region of interest" description="Disordered" evidence="1">
    <location>
        <begin position="1"/>
        <end position="24"/>
    </location>
</feature>
<evidence type="ECO:0000313" key="2">
    <source>
        <dbReference type="EMBL" id="APA95401.1"/>
    </source>
</evidence>
<organism evidence="3 4">
    <name type="scientific">Nocardia seriolae</name>
    <dbReference type="NCBI Taxonomy" id="37332"/>
    <lineage>
        <taxon>Bacteria</taxon>
        <taxon>Bacillati</taxon>
        <taxon>Actinomycetota</taxon>
        <taxon>Actinomycetes</taxon>
        <taxon>Mycobacteriales</taxon>
        <taxon>Nocardiaceae</taxon>
        <taxon>Nocardia</taxon>
    </lineage>
</organism>
<accession>A0ABC9YNE0</accession>
<name>A0ABC9YNE0_9NOCA</name>
<keyword evidence="4" id="KW-1185">Reference proteome</keyword>
<feature type="region of interest" description="Disordered" evidence="1">
    <location>
        <begin position="78"/>
        <end position="108"/>
    </location>
</feature>
<reference evidence="2 5" key="3">
    <citation type="submission" date="2016-10" db="EMBL/GenBank/DDBJ databases">
        <title>Genome sequence of Nocardia seriolae strain EM150506, isolated from Anguila japonica.</title>
        <authorList>
            <person name="Han H.-J."/>
        </authorList>
    </citation>
    <scope>NUCLEOTIDE SEQUENCE [LARGE SCALE GENOMIC DNA]</scope>
    <source>
        <strain evidence="2 5">EM150506</strain>
    </source>
</reference>
<dbReference type="Proteomes" id="UP000180166">
    <property type="component" value="Chromosome"/>
</dbReference>
<dbReference type="AlphaFoldDB" id="A0ABC9YNE0"/>
<dbReference type="Proteomes" id="UP000037179">
    <property type="component" value="Unassembled WGS sequence"/>
</dbReference>
<gene>
    <name evidence="2" type="ORF">NS506_01328</name>
    <name evidence="3" type="ORF">NSK11_contig00010-0114</name>
</gene>
<dbReference type="EMBL" id="CP017839">
    <property type="protein sequence ID" value="APA95401.1"/>
    <property type="molecule type" value="Genomic_DNA"/>
</dbReference>
<evidence type="ECO:0000313" key="3">
    <source>
        <dbReference type="EMBL" id="GAP26863.1"/>
    </source>
</evidence>
<reference evidence="4" key="1">
    <citation type="submission" date="2015-07" db="EMBL/GenBank/DDBJ databases">
        <title>Nocardia seriolae U-1 whole genome shotgun sequence.</title>
        <authorList>
            <person name="Imajoh M."/>
            <person name="Fukumoto Y."/>
            <person name="Sukeda M."/>
            <person name="Yamane J."/>
            <person name="Yamasaki K."/>
            <person name="Shimizu M."/>
            <person name="Ohnishi K."/>
            <person name="Oshima S."/>
        </authorList>
    </citation>
    <scope>NUCLEOTIDE SEQUENCE [LARGE SCALE GENOMIC DNA]</scope>
    <source>
        <strain evidence="4">U-1</strain>
    </source>
</reference>
<evidence type="ECO:0000313" key="5">
    <source>
        <dbReference type="Proteomes" id="UP000180166"/>
    </source>
</evidence>